<dbReference type="Proteomes" id="UP000607653">
    <property type="component" value="Unassembled WGS sequence"/>
</dbReference>
<evidence type="ECO:0000256" key="2">
    <source>
        <dbReference type="SAM" id="Phobius"/>
    </source>
</evidence>
<proteinExistence type="predicted"/>
<sequence length="230" mass="25069">MAGGVPLVHHRPSVFVRRVVIAVPVKERVREEGSGEATPGYTSRGQRGKPRLSGQDLWLNLSLTIEDLPSSAETDPLTEGVPLVCRPSVFIRRGVIAAAGARRGVSLVRRPSVFVRRGVIAVAGARTGVSVVRRCVQLRLHCFEEGCRWFAAPLFLFEEGSSPPPEREGGAAGSLLCAAASSLFTVRRGVLLVRRLFISFFPVFFPIPSLIYFLHFGSLFTIIFKLPSSS</sequence>
<keyword evidence="2" id="KW-0472">Membrane</keyword>
<dbReference type="AlphaFoldDB" id="A0A822ZUJ1"/>
<keyword evidence="4" id="KW-1185">Reference proteome</keyword>
<evidence type="ECO:0000313" key="4">
    <source>
        <dbReference type="Proteomes" id="UP000607653"/>
    </source>
</evidence>
<name>A0A822ZUJ1_NELNU</name>
<keyword evidence="2" id="KW-1133">Transmembrane helix</keyword>
<evidence type="ECO:0000256" key="1">
    <source>
        <dbReference type="SAM" id="MobiDB-lite"/>
    </source>
</evidence>
<reference evidence="3 4" key="1">
    <citation type="journal article" date="2020" name="Mol. Biol. Evol.">
        <title>Distinct Expression and Methylation Patterns for Genes with Different Fates following a Single Whole-Genome Duplication in Flowering Plants.</title>
        <authorList>
            <person name="Shi T."/>
            <person name="Rahmani R.S."/>
            <person name="Gugger P.F."/>
            <person name="Wang M."/>
            <person name="Li H."/>
            <person name="Zhang Y."/>
            <person name="Li Z."/>
            <person name="Wang Q."/>
            <person name="Van de Peer Y."/>
            <person name="Marchal K."/>
            <person name="Chen J."/>
        </authorList>
    </citation>
    <scope>NUCLEOTIDE SEQUENCE [LARGE SCALE GENOMIC DNA]</scope>
    <source>
        <tissue evidence="3">Leaf</tissue>
    </source>
</reference>
<accession>A0A822ZUJ1</accession>
<protein>
    <submittedName>
        <fullName evidence="3">Uncharacterized protein</fullName>
    </submittedName>
</protein>
<feature type="region of interest" description="Disordered" evidence="1">
    <location>
        <begin position="31"/>
        <end position="51"/>
    </location>
</feature>
<organism evidence="3 4">
    <name type="scientific">Nelumbo nucifera</name>
    <name type="common">Sacred lotus</name>
    <dbReference type="NCBI Taxonomy" id="4432"/>
    <lineage>
        <taxon>Eukaryota</taxon>
        <taxon>Viridiplantae</taxon>
        <taxon>Streptophyta</taxon>
        <taxon>Embryophyta</taxon>
        <taxon>Tracheophyta</taxon>
        <taxon>Spermatophyta</taxon>
        <taxon>Magnoliopsida</taxon>
        <taxon>Proteales</taxon>
        <taxon>Nelumbonaceae</taxon>
        <taxon>Nelumbo</taxon>
    </lineage>
</organism>
<gene>
    <name evidence="3" type="ORF">HUJ06_016897</name>
</gene>
<feature type="transmembrane region" description="Helical" evidence="2">
    <location>
        <begin position="196"/>
        <end position="224"/>
    </location>
</feature>
<keyword evidence="2" id="KW-0812">Transmembrane</keyword>
<dbReference type="EMBL" id="DUZY01000008">
    <property type="protein sequence ID" value="DAD46959.1"/>
    <property type="molecule type" value="Genomic_DNA"/>
</dbReference>
<evidence type="ECO:0000313" key="3">
    <source>
        <dbReference type="EMBL" id="DAD46959.1"/>
    </source>
</evidence>
<comment type="caution">
    <text evidence="3">The sequence shown here is derived from an EMBL/GenBank/DDBJ whole genome shotgun (WGS) entry which is preliminary data.</text>
</comment>